<accession>A0ABU9ZMP1</accession>
<evidence type="ECO:0000313" key="3">
    <source>
        <dbReference type="Proteomes" id="UP001404845"/>
    </source>
</evidence>
<dbReference type="Proteomes" id="UP001404845">
    <property type="component" value="Unassembled WGS sequence"/>
</dbReference>
<feature type="chain" id="PRO_5046199083" evidence="1">
    <location>
        <begin position="27"/>
        <end position="262"/>
    </location>
</feature>
<evidence type="ECO:0000313" key="2">
    <source>
        <dbReference type="EMBL" id="MEN3231910.1"/>
    </source>
</evidence>
<keyword evidence="1" id="KW-0732">Signal</keyword>
<dbReference type="EMBL" id="JAQYXL010000003">
    <property type="protein sequence ID" value="MEN3231910.1"/>
    <property type="molecule type" value="Genomic_DNA"/>
</dbReference>
<proteinExistence type="predicted"/>
<keyword evidence="3" id="KW-1185">Reference proteome</keyword>
<gene>
    <name evidence="2" type="ORF">PUR21_30540</name>
</gene>
<dbReference type="RefSeq" id="WP_345972600.1">
    <property type="nucleotide sequence ID" value="NZ_JAQYXL010000003.1"/>
</dbReference>
<dbReference type="Pfam" id="PF05275">
    <property type="entry name" value="CopB"/>
    <property type="match status" value="1"/>
</dbReference>
<sequence>MKTLLASFAAGLGLLASLASRDTAHAQNAPLFAQDVPYSGLRSLPGTDFPDQAPFSSMRFDKLEWNRLGRFDSARWDMEAFYGNDYDKLFLKSEGFYSGRAKRFDEAQVQVLYSHLISYFFDLQVGIRQDLSPTPRRTYAAIGIEGLAPGFFEIDATAYVSQKGEISGTFTTWYDLLITNRLVLQPRVDVRLQLQRIPELQLGSGFTDLELGARLRYEFTREIAPYIGVTWDRRLGETATFVKRNDEPTSSVYFVGGVRLLW</sequence>
<organism evidence="2 3">
    <name type="scientific">Methylorubrum rhodesianum</name>
    <dbReference type="NCBI Taxonomy" id="29427"/>
    <lineage>
        <taxon>Bacteria</taxon>
        <taxon>Pseudomonadati</taxon>
        <taxon>Pseudomonadota</taxon>
        <taxon>Alphaproteobacteria</taxon>
        <taxon>Hyphomicrobiales</taxon>
        <taxon>Methylobacteriaceae</taxon>
        <taxon>Methylorubrum</taxon>
    </lineage>
</organism>
<comment type="caution">
    <text evidence="2">The sequence shown here is derived from an EMBL/GenBank/DDBJ whole genome shotgun (WGS) entry which is preliminary data.</text>
</comment>
<evidence type="ECO:0000256" key="1">
    <source>
        <dbReference type="SAM" id="SignalP"/>
    </source>
</evidence>
<dbReference type="InterPro" id="IPR007939">
    <property type="entry name" value="Cu-R_B_prcur"/>
</dbReference>
<reference evidence="2 3" key="1">
    <citation type="journal article" date="2023" name="PLoS ONE">
        <title>Complete genome assembly of Hawai'i environmental nontuberculous mycobacteria reveals unexpected co-isolation with methylobacteria.</title>
        <authorList>
            <person name="Hendrix J."/>
            <person name="Epperson L.E."/>
            <person name="Tong E.I."/>
            <person name="Chan Y.L."/>
            <person name="Hasan N.A."/>
            <person name="Dawrs S.N."/>
            <person name="Norton G.J."/>
            <person name="Virdi R."/>
            <person name="Crooks J.L."/>
            <person name="Chan E.D."/>
            <person name="Honda J.R."/>
            <person name="Strong M."/>
        </authorList>
    </citation>
    <scope>NUCLEOTIDE SEQUENCE [LARGE SCALE GENOMIC DNA]</scope>
    <source>
        <strain evidence="2 3">NJH_HI01</strain>
    </source>
</reference>
<name>A0ABU9ZMP1_9HYPH</name>
<protein>
    <submittedName>
        <fullName evidence="2">Copper resistance protein B</fullName>
    </submittedName>
</protein>
<feature type="signal peptide" evidence="1">
    <location>
        <begin position="1"/>
        <end position="26"/>
    </location>
</feature>